<dbReference type="HOGENOM" id="CLU_033280_0_0_1"/>
<protein>
    <submittedName>
        <fullName evidence="3">UBX domain-containing protein 6-like</fullName>
    </submittedName>
</protein>
<accession>H2XTR2</accession>
<reference evidence="3" key="2">
    <citation type="submission" date="2025-08" db="UniProtKB">
        <authorList>
            <consortium name="Ensembl"/>
        </authorList>
    </citation>
    <scope>IDENTIFICATION</scope>
</reference>
<dbReference type="InterPro" id="IPR018997">
    <property type="entry name" value="PUB_domain"/>
</dbReference>
<dbReference type="CDD" id="cd16119">
    <property type="entry name" value="UBX_UBXN6"/>
    <property type="match status" value="1"/>
</dbReference>
<feature type="compositionally biased region" description="Basic and acidic residues" evidence="1">
    <location>
        <begin position="22"/>
        <end position="31"/>
    </location>
</feature>
<reference evidence="4" key="1">
    <citation type="journal article" date="2002" name="Science">
        <title>The draft genome of Ciona intestinalis: insights into chordate and vertebrate origins.</title>
        <authorList>
            <person name="Dehal P."/>
            <person name="Satou Y."/>
            <person name="Campbell R.K."/>
            <person name="Chapman J."/>
            <person name="Degnan B."/>
            <person name="De Tomaso A."/>
            <person name="Davidson B."/>
            <person name="Di Gregorio A."/>
            <person name="Gelpke M."/>
            <person name="Goodstein D.M."/>
            <person name="Harafuji N."/>
            <person name="Hastings K.E."/>
            <person name="Ho I."/>
            <person name="Hotta K."/>
            <person name="Huang W."/>
            <person name="Kawashima T."/>
            <person name="Lemaire P."/>
            <person name="Martinez D."/>
            <person name="Meinertzhagen I.A."/>
            <person name="Necula S."/>
            <person name="Nonaka M."/>
            <person name="Putnam N."/>
            <person name="Rash S."/>
            <person name="Saiga H."/>
            <person name="Satake M."/>
            <person name="Terry A."/>
            <person name="Yamada L."/>
            <person name="Wang H.G."/>
            <person name="Awazu S."/>
            <person name="Azumi K."/>
            <person name="Boore J."/>
            <person name="Branno M."/>
            <person name="Chin-Bow S."/>
            <person name="DeSantis R."/>
            <person name="Doyle S."/>
            <person name="Francino P."/>
            <person name="Keys D.N."/>
            <person name="Haga S."/>
            <person name="Hayashi H."/>
            <person name="Hino K."/>
            <person name="Imai K.S."/>
            <person name="Inaba K."/>
            <person name="Kano S."/>
            <person name="Kobayashi K."/>
            <person name="Kobayashi M."/>
            <person name="Lee B.I."/>
            <person name="Makabe K.W."/>
            <person name="Manohar C."/>
            <person name="Matassi G."/>
            <person name="Medina M."/>
            <person name="Mochizuki Y."/>
            <person name="Mount S."/>
            <person name="Morishita T."/>
            <person name="Miura S."/>
            <person name="Nakayama A."/>
            <person name="Nishizaka S."/>
            <person name="Nomoto H."/>
            <person name="Ohta F."/>
            <person name="Oishi K."/>
            <person name="Rigoutsos I."/>
            <person name="Sano M."/>
            <person name="Sasaki A."/>
            <person name="Sasakura Y."/>
            <person name="Shoguchi E."/>
            <person name="Shin-i T."/>
            <person name="Spagnuolo A."/>
            <person name="Stainier D."/>
            <person name="Suzuki M.M."/>
            <person name="Tassy O."/>
            <person name="Takatori N."/>
            <person name="Tokuoka M."/>
            <person name="Yagi K."/>
            <person name="Yoshizaki F."/>
            <person name="Wada S."/>
            <person name="Zhang C."/>
            <person name="Hyatt P.D."/>
            <person name="Larimer F."/>
            <person name="Detter C."/>
            <person name="Doggett N."/>
            <person name="Glavina T."/>
            <person name="Hawkins T."/>
            <person name="Richardson P."/>
            <person name="Lucas S."/>
            <person name="Kohara Y."/>
            <person name="Levine M."/>
            <person name="Satoh N."/>
            <person name="Rokhsar D.S."/>
        </authorList>
    </citation>
    <scope>NUCLEOTIDE SEQUENCE [LARGE SCALE GENOMIC DNA]</scope>
</reference>
<dbReference type="PANTHER" id="PTHR23153:SF38">
    <property type="entry name" value="UBX DOMAIN-CONTAINING PROTEIN 6"/>
    <property type="match status" value="1"/>
</dbReference>
<dbReference type="InterPro" id="IPR029071">
    <property type="entry name" value="Ubiquitin-like_domsf"/>
</dbReference>
<dbReference type="InterPro" id="IPR001012">
    <property type="entry name" value="UBX_dom"/>
</dbReference>
<dbReference type="AlphaFoldDB" id="H2XTR2"/>
<dbReference type="GeneTree" id="ENSGT00940000157273"/>
<gene>
    <name evidence="3" type="primary">LOC100186306</name>
</gene>
<dbReference type="GO" id="GO:0005737">
    <property type="term" value="C:cytoplasm"/>
    <property type="evidence" value="ECO:0000318"/>
    <property type="project" value="GO_Central"/>
</dbReference>
<feature type="region of interest" description="Disordered" evidence="1">
    <location>
        <begin position="85"/>
        <end position="113"/>
    </location>
</feature>
<feature type="region of interest" description="Disordered" evidence="1">
    <location>
        <begin position="1"/>
        <end position="51"/>
    </location>
</feature>
<dbReference type="OMA" id="EKEWQPF"/>
<dbReference type="Gene3D" id="3.10.20.90">
    <property type="entry name" value="Phosphatidylinositol 3-kinase Catalytic Subunit, Chain A, domain 1"/>
    <property type="match status" value="1"/>
</dbReference>
<keyword evidence="4" id="KW-1185">Reference proteome</keyword>
<organism evidence="3 4">
    <name type="scientific">Ciona intestinalis</name>
    <name type="common">Transparent sea squirt</name>
    <name type="synonym">Ascidia intestinalis</name>
    <dbReference type="NCBI Taxonomy" id="7719"/>
    <lineage>
        <taxon>Eukaryota</taxon>
        <taxon>Metazoa</taxon>
        <taxon>Chordata</taxon>
        <taxon>Tunicata</taxon>
        <taxon>Ascidiacea</taxon>
        <taxon>Phlebobranchia</taxon>
        <taxon>Cionidae</taxon>
        <taxon>Ciona</taxon>
    </lineage>
</organism>
<reference evidence="3" key="3">
    <citation type="submission" date="2025-09" db="UniProtKB">
        <authorList>
            <consortium name="Ensembl"/>
        </authorList>
    </citation>
    <scope>IDENTIFICATION</scope>
</reference>
<dbReference type="Ensembl" id="ENSCINT00000031394.1">
    <property type="protein sequence ID" value="ENSCINP00000033046.1"/>
    <property type="gene ID" value="ENSCING00000024750.1"/>
</dbReference>
<feature type="compositionally biased region" description="Polar residues" evidence="1">
    <location>
        <begin position="38"/>
        <end position="51"/>
    </location>
</feature>
<dbReference type="Gene3D" id="1.20.58.2190">
    <property type="match status" value="1"/>
</dbReference>
<dbReference type="FunCoup" id="H2XTR2">
    <property type="interactions" value="758"/>
</dbReference>
<feature type="domain" description="UBX" evidence="2">
    <location>
        <begin position="326"/>
        <end position="401"/>
    </location>
</feature>
<evidence type="ECO:0000313" key="3">
    <source>
        <dbReference type="Ensembl" id="ENSCINP00000033046.1"/>
    </source>
</evidence>
<dbReference type="SMART" id="SM00580">
    <property type="entry name" value="PUG"/>
    <property type="match status" value="1"/>
</dbReference>
<dbReference type="Pfam" id="PF09409">
    <property type="entry name" value="PUB"/>
    <property type="match status" value="1"/>
</dbReference>
<dbReference type="Proteomes" id="UP000008144">
    <property type="component" value="Unassembled WGS sequence"/>
</dbReference>
<proteinExistence type="predicted"/>
<dbReference type="PANTHER" id="PTHR23153">
    <property type="entry name" value="UBX-RELATED"/>
    <property type="match status" value="1"/>
</dbReference>
<evidence type="ECO:0000313" key="4">
    <source>
        <dbReference type="Proteomes" id="UP000008144"/>
    </source>
</evidence>
<dbReference type="Pfam" id="PF00789">
    <property type="entry name" value="UBX"/>
    <property type="match status" value="1"/>
</dbReference>
<dbReference type="PROSITE" id="PS50033">
    <property type="entry name" value="UBX"/>
    <property type="match status" value="1"/>
</dbReference>
<name>H2XTR2_CIOIN</name>
<evidence type="ECO:0000256" key="1">
    <source>
        <dbReference type="SAM" id="MobiDB-lite"/>
    </source>
</evidence>
<dbReference type="STRING" id="7719.ENSCINP00000033046"/>
<dbReference type="SUPFAM" id="SSF54236">
    <property type="entry name" value="Ubiquitin-like"/>
    <property type="match status" value="1"/>
</dbReference>
<dbReference type="InParanoid" id="H2XTR2"/>
<evidence type="ECO:0000259" key="2">
    <source>
        <dbReference type="PROSITE" id="PS50033"/>
    </source>
</evidence>
<sequence>MKSFFNKLKTEAKFSRAGPGHKLTDDTRTRPTDPGPSNAPNVRTQPMSSSQMNAGCAALARHDEKSKQVKTVVPKVIKNKPVKQVADNGMGNNNPHSPKNLALKKENEESSPRTSMETYVGFISPFTNEVVTKPNLQNHLRENFILNLGQNGVTVAVQMMKTLNTSQDKVQAAVDIIIRYIDNIIAHPGEEKYQKIRKNNKVFTEKVASVEGAEEFLEAAGFQKRMGENVYSFSDEIYFILNDTEVDSLKSSKESLQTTGRLQVKIHRDRIILIKDGPPSPVVLSNDFFKLTSQEVKQEQIARTEEIELNKQLRTKAMRESTKSSPIHRYTIIRIKFPDAKILQGTFRASETVSALNEFIRDNINFEWAVFTLKTSIGETVSDESLTLANADLVPTSLLNLVWNEEIRTQVR</sequence>
<dbReference type="SUPFAM" id="SSF143503">
    <property type="entry name" value="PUG domain-like"/>
    <property type="match status" value="1"/>
</dbReference>
<dbReference type="InterPro" id="IPR036339">
    <property type="entry name" value="PUB-like_dom_sf"/>
</dbReference>